<dbReference type="Gene3D" id="1.10.287.70">
    <property type="match status" value="1"/>
</dbReference>
<organism evidence="14 15">
    <name type="scientific">Cymbomonas tetramitiformis</name>
    <dbReference type="NCBI Taxonomy" id="36881"/>
    <lineage>
        <taxon>Eukaryota</taxon>
        <taxon>Viridiplantae</taxon>
        <taxon>Chlorophyta</taxon>
        <taxon>Pyramimonadophyceae</taxon>
        <taxon>Pyramimonadales</taxon>
        <taxon>Pyramimonadaceae</taxon>
        <taxon>Cymbomonas</taxon>
    </lineage>
</organism>
<reference evidence="14 15" key="1">
    <citation type="journal article" date="2015" name="Genome Biol. Evol.">
        <title>Comparative Genomics of a Bacterivorous Green Alga Reveals Evolutionary Causalities and Consequences of Phago-Mixotrophic Mode of Nutrition.</title>
        <authorList>
            <person name="Burns J.A."/>
            <person name="Paasch A."/>
            <person name="Narechania A."/>
            <person name="Kim E."/>
        </authorList>
    </citation>
    <scope>NUCLEOTIDE SEQUENCE [LARGE SCALE GENOMIC DNA]</scope>
    <source>
        <strain evidence="14 15">PLY_AMNH</strain>
    </source>
</reference>
<keyword evidence="6 12" id="KW-0472">Membrane</keyword>
<evidence type="ECO:0000256" key="8">
    <source>
        <dbReference type="ARBA" id="ARBA00023180"/>
    </source>
</evidence>
<evidence type="ECO:0000256" key="7">
    <source>
        <dbReference type="ARBA" id="ARBA00023170"/>
    </source>
</evidence>
<evidence type="ECO:0000256" key="4">
    <source>
        <dbReference type="ARBA" id="ARBA00022989"/>
    </source>
</evidence>
<protein>
    <recommendedName>
        <fullName evidence="13">Ionotropic glutamate receptor C-terminal domain-containing protein</fullName>
    </recommendedName>
</protein>
<keyword evidence="8" id="KW-0325">Glycoprotein</keyword>
<keyword evidence="4 12" id="KW-1133">Transmembrane helix</keyword>
<dbReference type="InterPro" id="IPR001320">
    <property type="entry name" value="Iontro_rcpt_C"/>
</dbReference>
<evidence type="ECO:0000256" key="6">
    <source>
        <dbReference type="ARBA" id="ARBA00023136"/>
    </source>
</evidence>
<keyword evidence="7" id="KW-0675">Receptor</keyword>
<evidence type="ECO:0000256" key="10">
    <source>
        <dbReference type="ARBA" id="ARBA00023303"/>
    </source>
</evidence>
<evidence type="ECO:0000313" key="15">
    <source>
        <dbReference type="Proteomes" id="UP001190700"/>
    </source>
</evidence>
<evidence type="ECO:0000259" key="13">
    <source>
        <dbReference type="Pfam" id="PF00060"/>
    </source>
</evidence>
<keyword evidence="10" id="KW-0407">Ion channel</keyword>
<evidence type="ECO:0000313" key="14">
    <source>
        <dbReference type="EMBL" id="KAK3253152.1"/>
    </source>
</evidence>
<evidence type="ECO:0000256" key="5">
    <source>
        <dbReference type="ARBA" id="ARBA00023065"/>
    </source>
</evidence>
<keyword evidence="15" id="KW-1185">Reference proteome</keyword>
<dbReference type="AlphaFoldDB" id="A0AAE0CG06"/>
<comment type="subcellular location">
    <subcellularLocation>
        <location evidence="1">Membrane</location>
        <topology evidence="1">Multi-pass membrane protein</topology>
    </subcellularLocation>
</comment>
<dbReference type="InterPro" id="IPR015683">
    <property type="entry name" value="Ionotropic_Glu_rcpt"/>
</dbReference>
<proteinExistence type="predicted"/>
<dbReference type="PANTHER" id="PTHR18966">
    <property type="entry name" value="IONOTROPIC GLUTAMATE RECEPTOR"/>
    <property type="match status" value="1"/>
</dbReference>
<keyword evidence="2" id="KW-0813">Transport</keyword>
<accession>A0AAE0CG06</accession>
<keyword evidence="3 12" id="KW-0812">Transmembrane</keyword>
<name>A0AAE0CG06_9CHLO</name>
<dbReference type="GO" id="GO:0015276">
    <property type="term" value="F:ligand-gated monoatomic ion channel activity"/>
    <property type="evidence" value="ECO:0007669"/>
    <property type="project" value="InterPro"/>
</dbReference>
<evidence type="ECO:0000256" key="1">
    <source>
        <dbReference type="ARBA" id="ARBA00004141"/>
    </source>
</evidence>
<feature type="transmembrane region" description="Helical" evidence="12">
    <location>
        <begin position="289"/>
        <end position="310"/>
    </location>
</feature>
<evidence type="ECO:0000256" key="12">
    <source>
        <dbReference type="SAM" id="Phobius"/>
    </source>
</evidence>
<evidence type="ECO:0000256" key="2">
    <source>
        <dbReference type="ARBA" id="ARBA00022448"/>
    </source>
</evidence>
<feature type="transmembrane region" description="Helical" evidence="12">
    <location>
        <begin position="217"/>
        <end position="237"/>
    </location>
</feature>
<evidence type="ECO:0000256" key="3">
    <source>
        <dbReference type="ARBA" id="ARBA00022692"/>
    </source>
</evidence>
<evidence type="ECO:0000256" key="9">
    <source>
        <dbReference type="ARBA" id="ARBA00023286"/>
    </source>
</evidence>
<dbReference type="Pfam" id="PF00060">
    <property type="entry name" value="Lig_chan"/>
    <property type="match status" value="1"/>
</dbReference>
<dbReference type="Proteomes" id="UP001190700">
    <property type="component" value="Unassembled WGS sequence"/>
</dbReference>
<sequence>MHRWVQKDVGPGLLPPRPLCKAPEHHWLPDGSRAPSRLAPVSQRVPRRVSRATRRCVALLISLLGWGQVPGGRCGTPLFSPVSGSFIGLHLRVATYGGDNLPFWIADEGPADTLYPSSFTGLIPTVLARLSTELGFTYDIYAWKNYGALYASRVNKSLDASIFYSMTPSSFTLDWPMARDIPMTYPLYQFPYGAVSLKTYRDLELWNFLQPFTWKLWLVWTSMHLLFATMLCILQAMQRDAKGNLLPRSSRFPNGAKIQLRDELYHSFASMLQGDAREWNTPPERTLRLGMLLLTLVMVATYTANLASFFTRPRVTLHGPKDLASMKYSKACTILLRERPGGVAPGDAAPGAPSALSRYVKELISPPPDRCGYGWSECAKKFYHEQLTQRKADVWIDPLDGLHSYVIASESCLGLYEIENIKLYHMSNSIHFRFHPEVKHAGGGALEMASNFSSAMLHQAQTPEYTQLLEDNFEMHRTCSSEVNSLDESVTLESMSGLLLVVSIVIALAFFLALLQRVKFSKWPKVTAARMHTIDSTRLGSMEFGVPIQPASHDVGDGLANEDHKVEEAR</sequence>
<dbReference type="GO" id="GO:0016020">
    <property type="term" value="C:membrane"/>
    <property type="evidence" value="ECO:0007669"/>
    <property type="project" value="UniProtKB-SubCell"/>
</dbReference>
<feature type="transmembrane region" description="Helical" evidence="12">
    <location>
        <begin position="495"/>
        <end position="515"/>
    </location>
</feature>
<comment type="caution">
    <text evidence="14">The sequence shown here is derived from an EMBL/GenBank/DDBJ whole genome shotgun (WGS) entry which is preliminary data.</text>
</comment>
<evidence type="ECO:0000256" key="11">
    <source>
        <dbReference type="SAM" id="MobiDB-lite"/>
    </source>
</evidence>
<dbReference type="EMBL" id="LGRX02024983">
    <property type="protein sequence ID" value="KAK3253152.1"/>
    <property type="molecule type" value="Genomic_DNA"/>
</dbReference>
<feature type="region of interest" description="Disordered" evidence="11">
    <location>
        <begin position="25"/>
        <end position="44"/>
    </location>
</feature>
<keyword evidence="9" id="KW-1071">Ligand-gated ion channel</keyword>
<keyword evidence="5" id="KW-0406">Ion transport</keyword>
<feature type="domain" description="Ionotropic glutamate receptor C-terminal" evidence="13">
    <location>
        <begin position="213"/>
        <end position="504"/>
    </location>
</feature>
<gene>
    <name evidence="14" type="ORF">CYMTET_37580</name>
</gene>